<dbReference type="RefSeq" id="WP_069717864.1">
    <property type="nucleotide sequence ID" value="NZ_MJEH01000034.1"/>
</dbReference>
<keyword evidence="2" id="KW-1185">Reference proteome</keyword>
<dbReference type="Proteomes" id="UP000095209">
    <property type="component" value="Unassembled WGS sequence"/>
</dbReference>
<dbReference type="OrthoDB" id="2691580at2"/>
<name>A0A1E5LDH6_9BACI</name>
<dbReference type="STRING" id="1305675.BFG57_16705"/>
<sequence>MIAIELLLAVVVILSIRSYILPRFYMKPIQKDKVEQGDYCLIDVRDFISYYRTPTNESKNIPLSYLSRTMKEEELCDKDIVVIGDDNRSIRMAARIINKRIKKSVYYLTL</sequence>
<accession>A0A1E5LDH6</accession>
<evidence type="ECO:0008006" key="3">
    <source>
        <dbReference type="Google" id="ProtNLM"/>
    </source>
</evidence>
<reference evidence="1 2" key="1">
    <citation type="submission" date="2016-08" db="EMBL/GenBank/DDBJ databases">
        <title>Genome of Bacillus solimangrovi GH2-4.</title>
        <authorList>
            <person name="Lim S."/>
            <person name="Kim B.-C."/>
        </authorList>
    </citation>
    <scope>NUCLEOTIDE SEQUENCE [LARGE SCALE GENOMIC DNA]</scope>
    <source>
        <strain evidence="1 2">GH2-4</strain>
    </source>
</reference>
<dbReference type="AlphaFoldDB" id="A0A1E5LDH6"/>
<dbReference type="Gene3D" id="3.40.250.10">
    <property type="entry name" value="Rhodanese-like domain"/>
    <property type="match status" value="1"/>
</dbReference>
<dbReference type="InterPro" id="IPR036873">
    <property type="entry name" value="Rhodanese-like_dom_sf"/>
</dbReference>
<organism evidence="1 2">
    <name type="scientific">Bacillus solimangrovi</name>
    <dbReference type="NCBI Taxonomy" id="1305675"/>
    <lineage>
        <taxon>Bacteria</taxon>
        <taxon>Bacillati</taxon>
        <taxon>Bacillota</taxon>
        <taxon>Bacilli</taxon>
        <taxon>Bacillales</taxon>
        <taxon>Bacillaceae</taxon>
        <taxon>Bacillus</taxon>
    </lineage>
</organism>
<comment type="caution">
    <text evidence="1">The sequence shown here is derived from an EMBL/GenBank/DDBJ whole genome shotgun (WGS) entry which is preliminary data.</text>
</comment>
<dbReference type="EMBL" id="MJEH01000034">
    <property type="protein sequence ID" value="OEH92122.1"/>
    <property type="molecule type" value="Genomic_DNA"/>
</dbReference>
<gene>
    <name evidence="1" type="ORF">BFG57_16705</name>
</gene>
<proteinExistence type="predicted"/>
<dbReference type="CDD" id="cd00158">
    <property type="entry name" value="RHOD"/>
    <property type="match status" value="1"/>
</dbReference>
<evidence type="ECO:0000313" key="1">
    <source>
        <dbReference type="EMBL" id="OEH92122.1"/>
    </source>
</evidence>
<evidence type="ECO:0000313" key="2">
    <source>
        <dbReference type="Proteomes" id="UP000095209"/>
    </source>
</evidence>
<dbReference type="SUPFAM" id="SSF52821">
    <property type="entry name" value="Rhodanese/Cell cycle control phosphatase"/>
    <property type="match status" value="1"/>
</dbReference>
<protein>
    <recommendedName>
        <fullName evidence="3">Rhodanese domain-containing protein</fullName>
    </recommendedName>
</protein>